<keyword evidence="9 10" id="KW-0961">Cell wall biogenesis/degradation</keyword>
<dbReference type="InterPro" id="IPR004101">
    <property type="entry name" value="Mur_ligase_C"/>
</dbReference>
<comment type="catalytic activity">
    <reaction evidence="10 11">
        <text>D-alanyl-D-alanine + UDP-N-acetyl-alpha-D-muramoyl-L-alanyl-gamma-D-glutamyl-meso-2,6-diaminopimelate + ATP = UDP-N-acetyl-alpha-D-muramoyl-L-alanyl-gamma-D-glutamyl-meso-2,6-diaminopimeloyl-D-alanyl-D-alanine + ADP + phosphate + H(+)</text>
        <dbReference type="Rhea" id="RHEA:28374"/>
        <dbReference type="ChEBI" id="CHEBI:15378"/>
        <dbReference type="ChEBI" id="CHEBI:30616"/>
        <dbReference type="ChEBI" id="CHEBI:43474"/>
        <dbReference type="ChEBI" id="CHEBI:57822"/>
        <dbReference type="ChEBI" id="CHEBI:61386"/>
        <dbReference type="ChEBI" id="CHEBI:83905"/>
        <dbReference type="ChEBI" id="CHEBI:456216"/>
        <dbReference type="EC" id="6.3.2.10"/>
    </reaction>
</comment>
<keyword evidence="8 10" id="KW-0131">Cell cycle</keyword>
<sequence length="433" mass="47870">MDITSLHQVFCNSSGISTDSRKIKKGSLFFALTGENFNGNKFAADALKKGADYAVVDDPAVVSSDKFILVSDVLEALQQLARFHREQLSIPIIGLTGTNGKTTTKELIFAVLSQKYKVHATQGNLNNHIGVPLTLLEIDADVEIAVIEMGANHQEEIKFLCSLARPDIGLITNVGKAHLEGFGSFEGVKKAKGELYEFLGEHGGKILVQGDNAYLHAMLKDRALQPFLRYGEGLENDLVGTLVDSAGFLSFKWYERSQEKKYLVNTRIVGSYNLDNALAAILLGRICKIEADQINQALAGYIPQNNRSQLSKTDFNTVICDFYNANVSSMKAAVENLSRVKAESKVVILGDMFELGAYSDQEHQKIVDLTREINAERRIFVGDAFYGRKDSTGEFYRTTQEAKNAISKNPVKNATVLLKASRSMKFEELLSYL</sequence>
<dbReference type="HAMAP" id="MF_02019">
    <property type="entry name" value="MurF"/>
    <property type="match status" value="1"/>
</dbReference>
<feature type="domain" description="Mur ligase central" evidence="14">
    <location>
        <begin position="96"/>
        <end position="283"/>
    </location>
</feature>
<dbReference type="AlphaFoldDB" id="A0A9D2AYT7"/>
<evidence type="ECO:0000256" key="1">
    <source>
        <dbReference type="ARBA" id="ARBA00022490"/>
    </source>
</evidence>
<dbReference type="Gene3D" id="3.40.1190.10">
    <property type="entry name" value="Mur-like, catalytic domain"/>
    <property type="match status" value="1"/>
</dbReference>
<dbReference type="InterPro" id="IPR000713">
    <property type="entry name" value="Mur_ligase_N"/>
</dbReference>
<reference evidence="15" key="2">
    <citation type="submission" date="2021-04" db="EMBL/GenBank/DDBJ databases">
        <authorList>
            <person name="Gilroy R."/>
        </authorList>
    </citation>
    <scope>NUCLEOTIDE SEQUENCE</scope>
    <source>
        <strain evidence="15">1719</strain>
    </source>
</reference>
<evidence type="ECO:0000256" key="7">
    <source>
        <dbReference type="ARBA" id="ARBA00022984"/>
    </source>
</evidence>
<dbReference type="GO" id="GO:0005737">
    <property type="term" value="C:cytoplasm"/>
    <property type="evidence" value="ECO:0007669"/>
    <property type="project" value="UniProtKB-SubCell"/>
</dbReference>
<evidence type="ECO:0000259" key="13">
    <source>
        <dbReference type="Pfam" id="PF02875"/>
    </source>
</evidence>
<feature type="binding site" evidence="10">
    <location>
        <begin position="97"/>
        <end position="103"/>
    </location>
    <ligand>
        <name>ATP</name>
        <dbReference type="ChEBI" id="CHEBI:30616"/>
    </ligand>
</feature>
<dbReference type="SUPFAM" id="SSF63418">
    <property type="entry name" value="MurE/MurF N-terminal domain"/>
    <property type="match status" value="1"/>
</dbReference>
<feature type="domain" description="Mur ligase N-terminal catalytic" evidence="12">
    <location>
        <begin position="14"/>
        <end position="83"/>
    </location>
</feature>
<dbReference type="InterPro" id="IPR036615">
    <property type="entry name" value="Mur_ligase_C_dom_sf"/>
</dbReference>
<dbReference type="GO" id="GO:0071555">
    <property type="term" value="P:cell wall organization"/>
    <property type="evidence" value="ECO:0007669"/>
    <property type="project" value="UniProtKB-KW"/>
</dbReference>
<proteinExistence type="inferred from homology"/>
<dbReference type="Proteomes" id="UP000824156">
    <property type="component" value="Unassembled WGS sequence"/>
</dbReference>
<evidence type="ECO:0000256" key="6">
    <source>
        <dbReference type="ARBA" id="ARBA00022960"/>
    </source>
</evidence>
<reference evidence="15" key="1">
    <citation type="journal article" date="2021" name="PeerJ">
        <title>Extensive microbial diversity within the chicken gut microbiome revealed by metagenomics and culture.</title>
        <authorList>
            <person name="Gilroy R."/>
            <person name="Ravi A."/>
            <person name="Getino M."/>
            <person name="Pursley I."/>
            <person name="Horton D.L."/>
            <person name="Alikhan N.F."/>
            <person name="Baker D."/>
            <person name="Gharbi K."/>
            <person name="Hall N."/>
            <person name="Watson M."/>
            <person name="Adriaenssens E.M."/>
            <person name="Foster-Nyarko E."/>
            <person name="Jarju S."/>
            <person name="Secka A."/>
            <person name="Antonio M."/>
            <person name="Oren A."/>
            <person name="Chaudhuri R.R."/>
            <person name="La Ragione R."/>
            <person name="Hildebrand F."/>
            <person name="Pallen M.J."/>
        </authorList>
    </citation>
    <scope>NUCLEOTIDE SEQUENCE</scope>
    <source>
        <strain evidence="15">1719</strain>
    </source>
</reference>
<dbReference type="PANTHER" id="PTHR43024">
    <property type="entry name" value="UDP-N-ACETYLMURAMOYL-TRIPEPTIDE--D-ALANYL-D-ALANINE LIGASE"/>
    <property type="match status" value="1"/>
</dbReference>
<keyword evidence="5 10" id="KW-0067">ATP-binding</keyword>
<dbReference type="Pfam" id="PF08245">
    <property type="entry name" value="Mur_ligase_M"/>
    <property type="match status" value="1"/>
</dbReference>
<evidence type="ECO:0000256" key="2">
    <source>
        <dbReference type="ARBA" id="ARBA00022598"/>
    </source>
</evidence>
<dbReference type="InterPro" id="IPR005863">
    <property type="entry name" value="UDP-N-AcMur_synth"/>
</dbReference>
<dbReference type="Gene3D" id="3.40.1390.10">
    <property type="entry name" value="MurE/MurF, N-terminal domain"/>
    <property type="match status" value="1"/>
</dbReference>
<keyword evidence="7 10" id="KW-0573">Peptidoglycan synthesis</keyword>
<dbReference type="GO" id="GO:0008360">
    <property type="term" value="P:regulation of cell shape"/>
    <property type="evidence" value="ECO:0007669"/>
    <property type="project" value="UniProtKB-KW"/>
</dbReference>
<evidence type="ECO:0000313" key="16">
    <source>
        <dbReference type="Proteomes" id="UP000824156"/>
    </source>
</evidence>
<dbReference type="EMBL" id="DXEZ01000216">
    <property type="protein sequence ID" value="HIX54908.1"/>
    <property type="molecule type" value="Genomic_DNA"/>
</dbReference>
<comment type="caution">
    <text evidence="15">The sequence shown here is derived from an EMBL/GenBank/DDBJ whole genome shotgun (WGS) entry which is preliminary data.</text>
</comment>
<dbReference type="InterPro" id="IPR035911">
    <property type="entry name" value="MurE/MurF_N"/>
</dbReference>
<dbReference type="Pfam" id="PF02875">
    <property type="entry name" value="Mur_ligase_C"/>
    <property type="match status" value="1"/>
</dbReference>
<dbReference type="Pfam" id="PF01225">
    <property type="entry name" value="Mur_ligase"/>
    <property type="match status" value="1"/>
</dbReference>
<comment type="subcellular location">
    <subcellularLocation>
        <location evidence="10 11">Cytoplasm</location>
    </subcellularLocation>
</comment>
<dbReference type="NCBIfam" id="TIGR01143">
    <property type="entry name" value="murF"/>
    <property type="match status" value="1"/>
</dbReference>
<protein>
    <recommendedName>
        <fullName evidence="10 11">UDP-N-acetylmuramoyl-tripeptide--D-alanyl-D-alanine ligase</fullName>
        <ecNumber evidence="10 11">6.3.2.10</ecNumber>
    </recommendedName>
    <alternativeName>
        <fullName evidence="10">D-alanyl-D-alanine-adding enzyme</fullName>
    </alternativeName>
</protein>
<comment type="similarity">
    <text evidence="10">Belongs to the MurCDEF family. MurF subfamily.</text>
</comment>
<dbReference type="GO" id="GO:0047480">
    <property type="term" value="F:UDP-N-acetylmuramoyl-tripeptide-D-alanyl-D-alanine ligase activity"/>
    <property type="evidence" value="ECO:0007669"/>
    <property type="project" value="UniProtKB-UniRule"/>
</dbReference>
<dbReference type="EC" id="6.3.2.10" evidence="10 11"/>
<dbReference type="GO" id="GO:0051301">
    <property type="term" value="P:cell division"/>
    <property type="evidence" value="ECO:0007669"/>
    <property type="project" value="UniProtKB-KW"/>
</dbReference>
<evidence type="ECO:0000256" key="10">
    <source>
        <dbReference type="HAMAP-Rule" id="MF_02019"/>
    </source>
</evidence>
<dbReference type="InterPro" id="IPR051046">
    <property type="entry name" value="MurCDEF_CellWall_CoF430Synth"/>
</dbReference>
<dbReference type="InterPro" id="IPR036565">
    <property type="entry name" value="Mur-like_cat_sf"/>
</dbReference>
<keyword evidence="6 10" id="KW-0133">Cell shape</keyword>
<evidence type="ECO:0000259" key="14">
    <source>
        <dbReference type="Pfam" id="PF08245"/>
    </source>
</evidence>
<evidence type="ECO:0000256" key="11">
    <source>
        <dbReference type="RuleBase" id="RU004136"/>
    </source>
</evidence>
<dbReference type="GO" id="GO:0009252">
    <property type="term" value="P:peptidoglycan biosynthetic process"/>
    <property type="evidence" value="ECO:0007669"/>
    <property type="project" value="UniProtKB-UniRule"/>
</dbReference>
<accession>A0A9D2AYT7</accession>
<keyword evidence="3 10" id="KW-0132">Cell division</keyword>
<evidence type="ECO:0000256" key="8">
    <source>
        <dbReference type="ARBA" id="ARBA00023306"/>
    </source>
</evidence>
<dbReference type="SUPFAM" id="SSF53623">
    <property type="entry name" value="MurD-like peptide ligases, catalytic domain"/>
    <property type="match status" value="1"/>
</dbReference>
<keyword evidence="2 10" id="KW-0436">Ligase</keyword>
<evidence type="ECO:0000313" key="15">
    <source>
        <dbReference type="EMBL" id="HIX54908.1"/>
    </source>
</evidence>
<name>A0A9D2AYT7_9SPHI</name>
<evidence type="ECO:0000259" key="12">
    <source>
        <dbReference type="Pfam" id="PF01225"/>
    </source>
</evidence>
<gene>
    <name evidence="10" type="primary">murF</name>
    <name evidence="15" type="ORF">H9853_07775</name>
</gene>
<comment type="function">
    <text evidence="10 11">Involved in cell wall formation. Catalyzes the final step in the synthesis of UDP-N-acetylmuramoyl-pentapeptide, the precursor of murein.</text>
</comment>
<dbReference type="SUPFAM" id="SSF53244">
    <property type="entry name" value="MurD-like peptide ligases, peptide-binding domain"/>
    <property type="match status" value="1"/>
</dbReference>
<feature type="domain" description="Mur ligase C-terminal" evidence="13">
    <location>
        <begin position="307"/>
        <end position="384"/>
    </location>
</feature>
<evidence type="ECO:0000256" key="5">
    <source>
        <dbReference type="ARBA" id="ARBA00022840"/>
    </source>
</evidence>
<dbReference type="GO" id="GO:0005524">
    <property type="term" value="F:ATP binding"/>
    <property type="evidence" value="ECO:0007669"/>
    <property type="project" value="UniProtKB-UniRule"/>
</dbReference>
<comment type="pathway">
    <text evidence="10 11">Cell wall biogenesis; peptidoglycan biosynthesis.</text>
</comment>
<evidence type="ECO:0000256" key="3">
    <source>
        <dbReference type="ARBA" id="ARBA00022618"/>
    </source>
</evidence>
<dbReference type="PANTHER" id="PTHR43024:SF1">
    <property type="entry name" value="UDP-N-ACETYLMURAMOYL-TRIPEPTIDE--D-ALANYL-D-ALANINE LIGASE"/>
    <property type="match status" value="1"/>
</dbReference>
<organism evidence="15 16">
    <name type="scientific">Candidatus Sphingobacterium stercoripullorum</name>
    <dbReference type="NCBI Taxonomy" id="2838759"/>
    <lineage>
        <taxon>Bacteria</taxon>
        <taxon>Pseudomonadati</taxon>
        <taxon>Bacteroidota</taxon>
        <taxon>Sphingobacteriia</taxon>
        <taxon>Sphingobacteriales</taxon>
        <taxon>Sphingobacteriaceae</taxon>
        <taxon>Sphingobacterium</taxon>
    </lineage>
</organism>
<keyword evidence="4 10" id="KW-0547">Nucleotide-binding</keyword>
<dbReference type="Gene3D" id="3.90.190.20">
    <property type="entry name" value="Mur ligase, C-terminal domain"/>
    <property type="match status" value="1"/>
</dbReference>
<evidence type="ECO:0000256" key="9">
    <source>
        <dbReference type="ARBA" id="ARBA00023316"/>
    </source>
</evidence>
<evidence type="ECO:0000256" key="4">
    <source>
        <dbReference type="ARBA" id="ARBA00022741"/>
    </source>
</evidence>
<keyword evidence="1 10" id="KW-0963">Cytoplasm</keyword>
<dbReference type="InterPro" id="IPR013221">
    <property type="entry name" value="Mur_ligase_cen"/>
</dbReference>